<dbReference type="Gene3D" id="1.25.10.10">
    <property type="entry name" value="Leucine-rich Repeat Variant"/>
    <property type="match status" value="3"/>
</dbReference>
<dbReference type="OMA" id="VKMIMAK"/>
<dbReference type="InterPro" id="IPR059179">
    <property type="entry name" value="MLKL-like_MCAfunc"/>
</dbReference>
<dbReference type="KEGG" id="egt:105963937"/>
<dbReference type="PhylomeDB" id="A0A022R0E6"/>
<dbReference type="SMART" id="SM00185">
    <property type="entry name" value="ARM"/>
    <property type="match status" value="6"/>
</dbReference>
<dbReference type="Proteomes" id="UP000030748">
    <property type="component" value="Unassembled WGS sequence"/>
</dbReference>
<dbReference type="CDD" id="cd16655">
    <property type="entry name" value="RING-Ubox_WDSUB1-like"/>
    <property type="match status" value="1"/>
</dbReference>
<dbReference type="InterPro" id="IPR036537">
    <property type="entry name" value="Adaptor_Cbl_N_dom_sf"/>
</dbReference>
<reference evidence="7 8" key="1">
    <citation type="journal article" date="2013" name="Proc. Natl. Acad. Sci. U.S.A.">
        <title>Fine-scale variation in meiotic recombination in Mimulus inferred from population shotgun sequencing.</title>
        <authorList>
            <person name="Hellsten U."/>
            <person name="Wright K.M."/>
            <person name="Jenkins J."/>
            <person name="Shu S."/>
            <person name="Yuan Y."/>
            <person name="Wessler S.R."/>
            <person name="Schmutz J."/>
            <person name="Willis J.H."/>
            <person name="Rokhsar D.S."/>
        </authorList>
    </citation>
    <scope>NUCLEOTIDE SEQUENCE [LARGE SCALE GENOMIC DNA]</scope>
    <source>
        <strain evidence="8">cv. DUN x IM62</strain>
    </source>
</reference>
<dbReference type="SMART" id="SM00504">
    <property type="entry name" value="Ubox"/>
    <property type="match status" value="1"/>
</dbReference>
<evidence type="ECO:0000256" key="4">
    <source>
        <dbReference type="ARBA" id="ARBA00022679"/>
    </source>
</evidence>
<dbReference type="eggNOG" id="KOG0167">
    <property type="taxonomic scope" value="Eukaryota"/>
</dbReference>
<dbReference type="AlphaFoldDB" id="A0A022R0E6"/>
<dbReference type="STRING" id="4155.A0A022R0E6"/>
<dbReference type="EC" id="2.3.2.27" evidence="3"/>
<dbReference type="CDD" id="cd21037">
    <property type="entry name" value="MLKL_NTD"/>
    <property type="match status" value="1"/>
</dbReference>
<dbReference type="GO" id="GO:0007166">
    <property type="term" value="P:cell surface receptor signaling pathway"/>
    <property type="evidence" value="ECO:0007669"/>
    <property type="project" value="InterPro"/>
</dbReference>
<evidence type="ECO:0000313" key="8">
    <source>
        <dbReference type="Proteomes" id="UP000030748"/>
    </source>
</evidence>
<dbReference type="GO" id="GO:0016567">
    <property type="term" value="P:protein ubiquitination"/>
    <property type="evidence" value="ECO:0007669"/>
    <property type="project" value="UniProtKB-UniPathway"/>
</dbReference>
<evidence type="ECO:0000259" key="6">
    <source>
        <dbReference type="PROSITE" id="PS51698"/>
    </source>
</evidence>
<dbReference type="SUPFAM" id="SSF48371">
    <property type="entry name" value="ARM repeat"/>
    <property type="match status" value="2"/>
</dbReference>
<dbReference type="InterPro" id="IPR057623">
    <property type="entry name" value="PUB12-19-like_N"/>
</dbReference>
<dbReference type="Gene3D" id="3.30.40.10">
    <property type="entry name" value="Zinc/RING finger domain, C3HC4 (zinc finger)"/>
    <property type="match status" value="1"/>
</dbReference>
<evidence type="ECO:0000256" key="1">
    <source>
        <dbReference type="ARBA" id="ARBA00000900"/>
    </source>
</evidence>
<evidence type="ECO:0000256" key="3">
    <source>
        <dbReference type="ARBA" id="ARBA00012483"/>
    </source>
</evidence>
<dbReference type="Pfam" id="PF04564">
    <property type="entry name" value="U-box"/>
    <property type="match status" value="1"/>
</dbReference>
<dbReference type="OrthoDB" id="7537227at2759"/>
<dbReference type="PANTHER" id="PTHR45958:SF5">
    <property type="entry name" value="RING-TYPE E3 UBIQUITIN TRANSFERASE"/>
    <property type="match status" value="1"/>
</dbReference>
<dbReference type="UniPathway" id="UPA00143"/>
<comment type="pathway">
    <text evidence="2">Protein modification; protein ubiquitination.</text>
</comment>
<dbReference type="InterPro" id="IPR000225">
    <property type="entry name" value="Armadillo"/>
</dbReference>
<keyword evidence="4" id="KW-0808">Transferase</keyword>
<dbReference type="InterPro" id="IPR016024">
    <property type="entry name" value="ARM-type_fold"/>
</dbReference>
<evidence type="ECO:0000313" key="7">
    <source>
        <dbReference type="EMBL" id="EYU32280.1"/>
    </source>
</evidence>
<feature type="domain" description="U-box" evidence="6">
    <location>
        <begin position="261"/>
        <end position="336"/>
    </location>
</feature>
<name>A0A022R0E6_ERYGU</name>
<organism evidence="7 8">
    <name type="scientific">Erythranthe guttata</name>
    <name type="common">Yellow monkey flower</name>
    <name type="synonym">Mimulus guttatus</name>
    <dbReference type="NCBI Taxonomy" id="4155"/>
    <lineage>
        <taxon>Eukaryota</taxon>
        <taxon>Viridiplantae</taxon>
        <taxon>Streptophyta</taxon>
        <taxon>Embryophyta</taxon>
        <taxon>Tracheophyta</taxon>
        <taxon>Spermatophyta</taxon>
        <taxon>Magnoliopsida</taxon>
        <taxon>eudicotyledons</taxon>
        <taxon>Gunneridae</taxon>
        <taxon>Pentapetalae</taxon>
        <taxon>asterids</taxon>
        <taxon>lamiids</taxon>
        <taxon>Lamiales</taxon>
        <taxon>Phrymaceae</taxon>
        <taxon>Erythranthe</taxon>
    </lineage>
</organism>
<dbReference type="PANTHER" id="PTHR45958">
    <property type="entry name" value="RING-TYPE E3 UBIQUITIN TRANSFERASE"/>
    <property type="match status" value="1"/>
</dbReference>
<dbReference type="InterPro" id="IPR052608">
    <property type="entry name" value="U-box_domain_protein"/>
</dbReference>
<dbReference type="Pfam" id="PF25368">
    <property type="entry name" value="PUB10_N"/>
    <property type="match status" value="1"/>
</dbReference>
<dbReference type="PROSITE" id="PS51698">
    <property type="entry name" value="U_BOX"/>
    <property type="match status" value="1"/>
</dbReference>
<proteinExistence type="predicted"/>
<dbReference type="SUPFAM" id="SSF57850">
    <property type="entry name" value="RING/U-box"/>
    <property type="match status" value="1"/>
</dbReference>
<evidence type="ECO:0000256" key="2">
    <source>
        <dbReference type="ARBA" id="ARBA00004906"/>
    </source>
</evidence>
<protein>
    <recommendedName>
        <fullName evidence="3">RING-type E3 ubiquitin transferase</fullName>
        <ecNumber evidence="3">2.3.2.27</ecNumber>
    </recommendedName>
</protein>
<evidence type="ECO:0000256" key="5">
    <source>
        <dbReference type="ARBA" id="ARBA00022737"/>
    </source>
</evidence>
<dbReference type="InterPro" id="IPR013083">
    <property type="entry name" value="Znf_RING/FYVE/PHD"/>
</dbReference>
<dbReference type="Gene3D" id="1.20.930.20">
    <property type="entry name" value="Adaptor protein Cbl, N-terminal domain"/>
    <property type="match status" value="1"/>
</dbReference>
<gene>
    <name evidence="7" type="ORF">MIMGU_mgv1a025157mg</name>
</gene>
<dbReference type="InterPro" id="IPR011989">
    <property type="entry name" value="ARM-like"/>
</dbReference>
<dbReference type="EMBL" id="KI630880">
    <property type="protein sequence ID" value="EYU32280.1"/>
    <property type="molecule type" value="Genomic_DNA"/>
</dbReference>
<keyword evidence="5" id="KW-0677">Repeat</keyword>
<keyword evidence="8" id="KW-1185">Reference proteome</keyword>
<comment type="catalytic activity">
    <reaction evidence="1">
        <text>S-ubiquitinyl-[E2 ubiquitin-conjugating enzyme]-L-cysteine + [acceptor protein]-L-lysine = [E2 ubiquitin-conjugating enzyme]-L-cysteine + N(6)-ubiquitinyl-[acceptor protein]-L-lysine.</text>
        <dbReference type="EC" id="2.3.2.27"/>
    </reaction>
</comment>
<dbReference type="InterPro" id="IPR003613">
    <property type="entry name" value="Ubox_domain"/>
</dbReference>
<sequence>MVMDLVTNSALGPVMEVISQTIEAIIEITVASDNVSTHKKSFAQLSSYLNKLIPLLHELKTKHISSSSQGLSNFLEILNHETRDAKKLIRDCTERNRFYLLFNCRSIAKQIESITDKIIHAINCIPFASMTISFNIKEDIESLVTTMHNAEFRTAIAEEEILERIELAIQERNVDRSYANNLLFSIAKAMGVSTDPSELKRVFDDFKGEIDSLQTRKDKAEAMQMDQIIALLERADAASSLEDREKKYLNKRRSLGVQPLEALRSFYCPITEEVMVDPVETPSGHTYERSAIVKWISETNEPSSPITSSPLDCSMLRPNKTLRQSIEEWNERNTMILIGSLKSRLSLGEDAEVVHSLEQLKNLCEEKEMHREWLILENYIPSLVELLRVKNRDIRNRALQILCLLAKDNDHAKERIAKVENSIETIVQFLGRRIGERKLAVSLLLELSKCLTVRDCLGKVQGCILLLVTTLSNTDPQSSNDAKDVLDNLSYSDENVILMAKNNYFEHLLQRLSSGSDQVKMTMAKILAEMELTNHNKLFLVENGVLDILLVLISCDVVEMKVVAIQALLNLSTLKKNGQEMIKKGLVRPLLDILYRQTSSQRLRELVAATIVHLALSTVPPDSDPTPVSMLESEEDVSELCSFISLTSPPLQQNILRAFHAMCQSQSSDIVKSKLREHSAAQMLFRLCEVDDDITLRANAVKLLSCLTEDGDESETTVTEHITQNSIENFLKIIKTSENEDEIASTLSIIATLPKSTQISNWLLESVNLNTIFSLLLDSKNSNIHQKHKLIENAVGATCRLTVGTSLELQKKVAEANIIPLLVKFLEIGTTALTIKRASVSLAQLSSNSVMLTRQISRRHGFWCFSALPEPTCTVHGGICTVESSFCLLEAEAIQPLMRALTNPDQDVCEAALDALLTLINNEMLQNGCKVLDEANAIPVIIRLISSSSPRLQEKVVCSLERIFRLVEYKQRYGNSAQTALVDLTQRGNNRLKSLAAKILAQLNVLHDQSSYF</sequence>
<accession>A0A022R0E6</accession>
<dbReference type="GO" id="GO:0061630">
    <property type="term" value="F:ubiquitin protein ligase activity"/>
    <property type="evidence" value="ECO:0007669"/>
    <property type="project" value="UniProtKB-EC"/>
</dbReference>